<name>A0A551XEB1_MICAE</name>
<dbReference type="AlphaFoldDB" id="A0A551XEB1"/>
<dbReference type="Proteomes" id="UP000316443">
    <property type="component" value="Unassembled WGS sequence"/>
</dbReference>
<accession>A0A551XEB1</accession>
<dbReference type="Pfam" id="PF22541">
    <property type="entry name" value="DUF7005"/>
    <property type="match status" value="1"/>
</dbReference>
<comment type="caution">
    <text evidence="1">The sequence shown here is derived from an EMBL/GenBank/DDBJ whole genome shotgun (WGS) entry which is preliminary data.</text>
</comment>
<dbReference type="InterPro" id="IPR054274">
    <property type="entry name" value="DUF7005"/>
</dbReference>
<sequence length="79" mass="8669">MNPALSPGAFKILQKLLKTAAENLARFEQQYIKQPRNSVQETALLCALTSLRLEELASTQAMGLLNRAMEEIPEVGVGI</sequence>
<gene>
    <name evidence="1" type="ORF">EWV85_18380</name>
</gene>
<organism evidence="1 2">
    <name type="scientific">Microcystis aeruginosa Ma_QC_C_20070703_M131</name>
    <dbReference type="NCBI Taxonomy" id="2486263"/>
    <lineage>
        <taxon>Bacteria</taxon>
        <taxon>Bacillati</taxon>
        <taxon>Cyanobacteriota</taxon>
        <taxon>Cyanophyceae</taxon>
        <taxon>Oscillatoriophycideae</taxon>
        <taxon>Chroococcales</taxon>
        <taxon>Microcystaceae</taxon>
        <taxon>Microcystis</taxon>
    </lineage>
</organism>
<dbReference type="EMBL" id="SFCA01000195">
    <property type="protein sequence ID" value="TRT46965.1"/>
    <property type="molecule type" value="Genomic_DNA"/>
</dbReference>
<evidence type="ECO:0000313" key="2">
    <source>
        <dbReference type="Proteomes" id="UP000316443"/>
    </source>
</evidence>
<proteinExistence type="predicted"/>
<reference evidence="1 2" key="1">
    <citation type="submission" date="2019-01" db="EMBL/GenBank/DDBJ databases">
        <title>Coherence of Microcystis species and biogeography revealed through population genomics.</title>
        <authorList>
            <person name="Perez-Carrascal O.M."/>
            <person name="Terrat Y."/>
            <person name="Giani A."/>
            <person name="Fortin N."/>
            <person name="Tromas N."/>
            <person name="Shapiro B.J."/>
        </authorList>
    </citation>
    <scope>NUCLEOTIDE SEQUENCE [LARGE SCALE GENOMIC DNA]</scope>
    <source>
        <strain evidence="1">Ma_QC_C_20070703_M131</strain>
    </source>
</reference>
<protein>
    <submittedName>
        <fullName evidence="1">Uncharacterized protein</fullName>
    </submittedName>
</protein>
<evidence type="ECO:0000313" key="1">
    <source>
        <dbReference type="EMBL" id="TRT46965.1"/>
    </source>
</evidence>